<accession>A0AAX4NG38</accession>
<evidence type="ECO:0000256" key="6">
    <source>
        <dbReference type="ARBA" id="ARBA00022806"/>
    </source>
</evidence>
<evidence type="ECO:0000256" key="2">
    <source>
        <dbReference type="ARBA" id="ARBA00022722"/>
    </source>
</evidence>
<sequence length="898" mass="102376">MGENSSVEIIVANPGTGKTTTLAKKVASLLKEGVNENDILCITFTEKAADHMLRNIEKEVRKQGIVRADIFGIRVSTFHSYAMQYLKERDISPRIVGNNYLRYSIYRSVMERNVFNYQAEYIIDQLIPKIENAIRYLKSFGILPDQIARNKCIPDLEDMYSQEGVSNATLEEVTAFLSYFIDIFRDYETRKNRDGRMDFNDLLIKFLQIYHEKPARFRYVLVDELQDVNDLEAEIARLSGDNIFLVGDRKQAIFGFQGGSVSNFQMFMDQKGAIVSKLGMNYRSTSRIIEYSREYYEAVSSQGAEELQEFRAYYQEEGEDIDLCITKDPYSVVLSRIEEQLPSLQNTDKKLAVLVRTNGQLEEMGQLLTERGIQFSSTISGGLVSNARRDILTMIRGIFSSQPEDMVNSLFTPFSGVSMRDAFNISQARRRDRLDAEALKKMIGEKGGIPAREFDAGNLMELFDSVVIPVSITMGRGYFDSAVAIKQGIIEYFEIGGEKTLDEMMDFLSFCDYGSDSGDSESNIVLSTVHKAKGLEFDQVLYIPSGERKKRSFIDVVMHSILKGTLGKDSREDLNQEDVRVDFVAFTRAKKKLSIVKKPTNGNSFYIQGKTTLIDPPETISGKQQRKLYDEAYALFLSGNLEASKSLLEDKRKWVRETISSYFQGLKSISFSMVNTSTKPFEFLKRYVLAVPLSTKALSKGTRIHKIAEDLFTMEPEVSEEDRVYFENIKNIHREIEDKFSMMQTGAEKNMVMDLDKAFPEIKEADGITFNGKIDAVFSDASGDNHLILDYKTDRTSDYGSDHRQQLSVYRRIYSVGTGIPENRIMVALGYVSLRGSINTGKIGYLLDCNQPRPSALDTFKKHLGELIHYRNDPEYFIEALMAKEEDDTLYRYITRYL</sequence>
<dbReference type="InterPro" id="IPR011604">
    <property type="entry name" value="PDDEXK-like_dom_sf"/>
</dbReference>
<dbReference type="InterPro" id="IPR013986">
    <property type="entry name" value="DExx_box_DNA_helicase_dom_sf"/>
</dbReference>
<dbReference type="InterPro" id="IPR014017">
    <property type="entry name" value="DNA_helicase_UvrD-like_C"/>
</dbReference>
<dbReference type="Pfam" id="PF00580">
    <property type="entry name" value="UvrD-helicase"/>
    <property type="match status" value="1"/>
</dbReference>
<dbReference type="Gene3D" id="3.90.320.10">
    <property type="match status" value="1"/>
</dbReference>
<dbReference type="Proteomes" id="UP001451606">
    <property type="component" value="Chromosome"/>
</dbReference>
<dbReference type="GeneID" id="95967535"/>
<dbReference type="GO" id="GO:0000725">
    <property type="term" value="P:recombinational repair"/>
    <property type="evidence" value="ECO:0007669"/>
    <property type="project" value="TreeGrafter"/>
</dbReference>
<name>A0AAX4NG38_9ARCH</name>
<dbReference type="PANTHER" id="PTHR11070:SF2">
    <property type="entry name" value="ATP-DEPENDENT DNA HELICASE SRS2"/>
    <property type="match status" value="1"/>
</dbReference>
<dbReference type="AlphaFoldDB" id="A0AAX4NG38"/>
<protein>
    <recommendedName>
        <fullName evidence="13">DNA 3'-5' helicase</fullName>
        <ecNumber evidence="13">5.6.2.4</ecNumber>
    </recommendedName>
</protein>
<proteinExistence type="inferred from homology"/>
<keyword evidence="18" id="KW-1185">Reference proteome</keyword>
<evidence type="ECO:0000256" key="3">
    <source>
        <dbReference type="ARBA" id="ARBA00022741"/>
    </source>
</evidence>
<keyword evidence="2" id="KW-0540">Nuclease</keyword>
<dbReference type="EC" id="5.6.2.4" evidence="13"/>
<keyword evidence="11" id="KW-0413">Isomerase</keyword>
<dbReference type="Gene3D" id="1.10.10.160">
    <property type="match status" value="1"/>
</dbReference>
<dbReference type="GO" id="GO:0003677">
    <property type="term" value="F:DNA binding"/>
    <property type="evidence" value="ECO:0007669"/>
    <property type="project" value="UniProtKB-KW"/>
</dbReference>
<evidence type="ECO:0000259" key="16">
    <source>
        <dbReference type="PROSITE" id="PS51198"/>
    </source>
</evidence>
<evidence type="ECO:0000256" key="11">
    <source>
        <dbReference type="ARBA" id="ARBA00023235"/>
    </source>
</evidence>
<dbReference type="Gene3D" id="3.40.50.300">
    <property type="entry name" value="P-loop containing nucleotide triphosphate hydrolases"/>
    <property type="match status" value="3"/>
</dbReference>
<keyword evidence="8 15" id="KW-0067">ATP-binding</keyword>
<evidence type="ECO:0000256" key="10">
    <source>
        <dbReference type="ARBA" id="ARBA00023204"/>
    </source>
</evidence>
<keyword evidence="3 15" id="KW-0547">Nucleotide-binding</keyword>
<evidence type="ECO:0000256" key="7">
    <source>
        <dbReference type="ARBA" id="ARBA00022839"/>
    </source>
</evidence>
<dbReference type="Pfam" id="PF13361">
    <property type="entry name" value="UvrD_C"/>
    <property type="match status" value="2"/>
</dbReference>
<keyword evidence="5 15" id="KW-0378">Hydrolase</keyword>
<comment type="similarity">
    <text evidence="1">Belongs to the helicase family. UvrD subfamily.</text>
</comment>
<feature type="domain" description="UvrD-like helicase ATP-binding" evidence="16">
    <location>
        <begin position="1"/>
        <end position="285"/>
    </location>
</feature>
<organism evidence="17 18">
    <name type="scientific">Oxyplasma meridianum</name>
    <dbReference type="NCBI Taxonomy" id="3073602"/>
    <lineage>
        <taxon>Archaea</taxon>
        <taxon>Methanobacteriati</taxon>
        <taxon>Thermoplasmatota</taxon>
        <taxon>Thermoplasmata</taxon>
        <taxon>Thermoplasmatales</taxon>
        <taxon>Thermoplasmataceae</taxon>
        <taxon>Oxyplasma</taxon>
    </lineage>
</organism>
<comment type="catalytic activity">
    <reaction evidence="14">
        <text>ATP + H2O = ADP + phosphate + H(+)</text>
        <dbReference type="Rhea" id="RHEA:13065"/>
        <dbReference type="ChEBI" id="CHEBI:15377"/>
        <dbReference type="ChEBI" id="CHEBI:15378"/>
        <dbReference type="ChEBI" id="CHEBI:30616"/>
        <dbReference type="ChEBI" id="CHEBI:43474"/>
        <dbReference type="ChEBI" id="CHEBI:456216"/>
        <dbReference type="EC" id="5.6.2.4"/>
    </reaction>
</comment>
<evidence type="ECO:0000313" key="17">
    <source>
        <dbReference type="EMBL" id="WYY00239.1"/>
    </source>
</evidence>
<keyword evidence="7" id="KW-0269">Exonuclease</keyword>
<dbReference type="InterPro" id="IPR000212">
    <property type="entry name" value="DNA_helicase_UvrD/REP"/>
</dbReference>
<dbReference type="SUPFAM" id="SSF52540">
    <property type="entry name" value="P-loop containing nucleoside triphosphate hydrolases"/>
    <property type="match status" value="1"/>
</dbReference>
<keyword evidence="10" id="KW-0234">DNA repair</keyword>
<keyword evidence="4" id="KW-0227">DNA damage</keyword>
<dbReference type="GO" id="GO:0043138">
    <property type="term" value="F:3'-5' DNA helicase activity"/>
    <property type="evidence" value="ECO:0007669"/>
    <property type="project" value="UniProtKB-EC"/>
</dbReference>
<dbReference type="InterPro" id="IPR038726">
    <property type="entry name" value="PDDEXK_AddAB-type"/>
</dbReference>
<dbReference type="Pfam" id="PF12705">
    <property type="entry name" value="PDDEXK_1"/>
    <property type="match status" value="1"/>
</dbReference>
<feature type="binding site" evidence="15">
    <location>
        <begin position="12"/>
        <end position="19"/>
    </location>
    <ligand>
        <name>ATP</name>
        <dbReference type="ChEBI" id="CHEBI:30616"/>
    </ligand>
</feature>
<evidence type="ECO:0000256" key="12">
    <source>
        <dbReference type="ARBA" id="ARBA00034617"/>
    </source>
</evidence>
<gene>
    <name evidence="17" type="ORF">OXIME_000802</name>
</gene>
<dbReference type="EMBL" id="CP133772">
    <property type="protein sequence ID" value="WYY00239.1"/>
    <property type="molecule type" value="Genomic_DNA"/>
</dbReference>
<evidence type="ECO:0000256" key="13">
    <source>
        <dbReference type="ARBA" id="ARBA00034808"/>
    </source>
</evidence>
<dbReference type="Gene3D" id="1.10.486.10">
    <property type="entry name" value="PCRA, domain 4"/>
    <property type="match status" value="1"/>
</dbReference>
<evidence type="ECO:0000256" key="4">
    <source>
        <dbReference type="ARBA" id="ARBA00022763"/>
    </source>
</evidence>
<reference evidence="17 18" key="1">
    <citation type="submission" date="2023-09" db="EMBL/GenBank/DDBJ databases">
        <authorList>
            <person name="Golyshina O.V."/>
            <person name="Lunev E.A."/>
            <person name="Bargiela R."/>
            <person name="Gaines M.C."/>
            <person name="Daum B."/>
            <person name="Bale N.J."/>
            <person name="Koenen M."/>
            <person name="Sinninghe Damst J.S."/>
            <person name="Yakimov M."/>
            <person name="Golyshin P.N."/>
        </authorList>
    </citation>
    <scope>NUCLEOTIDE SEQUENCE [LARGE SCALE GENOMIC DNA]</scope>
    <source>
        <strain evidence="17 18">M1</strain>
    </source>
</reference>
<dbReference type="InterPro" id="IPR027417">
    <property type="entry name" value="P-loop_NTPase"/>
</dbReference>
<keyword evidence="6 15" id="KW-0347">Helicase</keyword>
<dbReference type="PANTHER" id="PTHR11070">
    <property type="entry name" value="UVRD / RECB / PCRA DNA HELICASE FAMILY MEMBER"/>
    <property type="match status" value="1"/>
</dbReference>
<dbReference type="KEGG" id="omr:OXIME_000802"/>
<dbReference type="PROSITE" id="PS51198">
    <property type="entry name" value="UVRD_HELICASE_ATP_BIND"/>
    <property type="match status" value="1"/>
</dbReference>
<evidence type="ECO:0000256" key="14">
    <source>
        <dbReference type="ARBA" id="ARBA00048988"/>
    </source>
</evidence>
<evidence type="ECO:0000256" key="5">
    <source>
        <dbReference type="ARBA" id="ARBA00022801"/>
    </source>
</evidence>
<evidence type="ECO:0000256" key="9">
    <source>
        <dbReference type="ARBA" id="ARBA00023125"/>
    </source>
</evidence>
<evidence type="ECO:0000313" key="18">
    <source>
        <dbReference type="Proteomes" id="UP001451606"/>
    </source>
</evidence>
<evidence type="ECO:0000256" key="8">
    <source>
        <dbReference type="ARBA" id="ARBA00022840"/>
    </source>
</evidence>
<evidence type="ECO:0000256" key="1">
    <source>
        <dbReference type="ARBA" id="ARBA00009922"/>
    </source>
</evidence>
<comment type="catalytic activity">
    <reaction evidence="12">
        <text>Couples ATP hydrolysis with the unwinding of duplex DNA by translocating in the 3'-5' direction.</text>
        <dbReference type="EC" id="5.6.2.4"/>
    </reaction>
</comment>
<dbReference type="RefSeq" id="WP_393972186.1">
    <property type="nucleotide sequence ID" value="NZ_CP133772.1"/>
</dbReference>
<dbReference type="GO" id="GO:0004527">
    <property type="term" value="F:exonuclease activity"/>
    <property type="evidence" value="ECO:0007669"/>
    <property type="project" value="UniProtKB-KW"/>
</dbReference>
<evidence type="ECO:0000256" key="15">
    <source>
        <dbReference type="PROSITE-ProRule" id="PRU00560"/>
    </source>
</evidence>
<dbReference type="GO" id="GO:0005524">
    <property type="term" value="F:ATP binding"/>
    <property type="evidence" value="ECO:0007669"/>
    <property type="project" value="UniProtKB-UniRule"/>
</dbReference>
<keyword evidence="9" id="KW-0238">DNA-binding</keyword>
<dbReference type="InterPro" id="IPR014016">
    <property type="entry name" value="UvrD-like_ATP-bd"/>
</dbReference>